<keyword evidence="8" id="KW-0812">Transmembrane</keyword>
<dbReference type="PRINTS" id="PR01338">
    <property type="entry name" value="TYPE3OMKPROT"/>
</dbReference>
<gene>
    <name evidence="10" type="ORF">GJA_1688</name>
</gene>
<dbReference type="InterPro" id="IPR006182">
    <property type="entry name" value="FliF_N_dom"/>
</dbReference>
<evidence type="ECO:0000313" key="10">
    <source>
        <dbReference type="EMBL" id="CDG82326.1"/>
    </source>
</evidence>
<evidence type="ECO:0000313" key="11">
    <source>
        <dbReference type="Proteomes" id="UP000027604"/>
    </source>
</evidence>
<comment type="similarity">
    <text evidence="2 8">Belongs to the YscJ lipoprotein family.</text>
</comment>
<dbReference type="Pfam" id="PF01514">
    <property type="entry name" value="YscJ_FliF"/>
    <property type="match status" value="1"/>
</dbReference>
<evidence type="ECO:0000256" key="8">
    <source>
        <dbReference type="RuleBase" id="RU364102"/>
    </source>
</evidence>
<feature type="transmembrane region" description="Helical" evidence="8">
    <location>
        <begin position="238"/>
        <end position="261"/>
    </location>
</feature>
<proteinExistence type="inferred from homology"/>
<dbReference type="Gene3D" id="3.30.300.30">
    <property type="match status" value="1"/>
</dbReference>
<dbReference type="STRING" id="1349767.GJA_1688"/>
<dbReference type="PATRIC" id="fig|1349767.4.peg.3366"/>
<evidence type="ECO:0000256" key="6">
    <source>
        <dbReference type="ARBA" id="ARBA00023237"/>
    </source>
</evidence>
<protein>
    <recommendedName>
        <fullName evidence="8">Lipoprotein</fullName>
    </recommendedName>
</protein>
<evidence type="ECO:0000256" key="3">
    <source>
        <dbReference type="ARBA" id="ARBA00022729"/>
    </source>
</evidence>
<dbReference type="HOGENOM" id="CLU_073268_0_2_4"/>
<dbReference type="KEGG" id="jag:GJA_1688"/>
<keyword evidence="11" id="KW-1185">Reference proteome</keyword>
<keyword evidence="7 8" id="KW-0449">Lipoprotein</keyword>
<dbReference type="Gene3D" id="3.30.70.1530">
    <property type="entry name" value="Hypothetical protein rpa1041"/>
    <property type="match status" value="1"/>
</dbReference>
<keyword evidence="5 8" id="KW-0564">Palmitate</keyword>
<sequence>MYSPLISLCKSILRAFARPRRLALYCCVFAMAMLTACSNQVNLQTGLNDADANEILSLLTRSGVDAQKVTGKDGVTLTVDAGDLSRATMSMRQAGLPRRNLSNLGAIFKKEGMISTPLEERVRYIHGLAEELEDTVQQFDHVIAARVHVVLPERVAPGEPVQPSSAAVFVKYYAPIDEDTLLPRIRNLVASSIPGLSGEAGRNKVSVILEASEPLQPVFVEWTQVGPFRVLAASSGTLMWTLGGCAALLLLVLAGLVWVLLKYHPTLMPRLRAHFGKPARFDEANAEAGEGGAS</sequence>
<dbReference type="GO" id="GO:0009279">
    <property type="term" value="C:cell outer membrane"/>
    <property type="evidence" value="ECO:0007669"/>
    <property type="project" value="UniProtKB-SubCell"/>
</dbReference>
<evidence type="ECO:0000259" key="9">
    <source>
        <dbReference type="Pfam" id="PF01514"/>
    </source>
</evidence>
<feature type="domain" description="Flagellar M-ring N-terminal" evidence="9">
    <location>
        <begin position="39"/>
        <end position="199"/>
    </location>
</feature>
<dbReference type="NCBIfam" id="TIGR02544">
    <property type="entry name" value="III_secr_YscJ"/>
    <property type="match status" value="1"/>
</dbReference>
<dbReference type="InterPro" id="IPR003282">
    <property type="entry name" value="T3SS_SctJ"/>
</dbReference>
<evidence type="ECO:0000256" key="1">
    <source>
        <dbReference type="ARBA" id="ARBA00004459"/>
    </source>
</evidence>
<evidence type="ECO:0000256" key="2">
    <source>
        <dbReference type="ARBA" id="ARBA00009509"/>
    </source>
</evidence>
<dbReference type="AlphaFoldDB" id="W0V379"/>
<dbReference type="OrthoDB" id="115186at2"/>
<dbReference type="PANTHER" id="PTHR30046:SF2">
    <property type="entry name" value="YOP PROTEINS TRANSLOCATION LIPOPROTEIN J"/>
    <property type="match status" value="1"/>
</dbReference>
<evidence type="ECO:0000256" key="4">
    <source>
        <dbReference type="ARBA" id="ARBA00023136"/>
    </source>
</evidence>
<dbReference type="eggNOG" id="COG4669">
    <property type="taxonomic scope" value="Bacteria"/>
</dbReference>
<dbReference type="InterPro" id="IPR043427">
    <property type="entry name" value="YscJ/FliF"/>
</dbReference>
<dbReference type="EMBL" id="HG322949">
    <property type="protein sequence ID" value="CDG82326.1"/>
    <property type="molecule type" value="Genomic_DNA"/>
</dbReference>
<dbReference type="Proteomes" id="UP000027604">
    <property type="component" value="Chromosome I"/>
</dbReference>
<accession>W0V379</accession>
<keyword evidence="6 8" id="KW-0998">Cell outer membrane</keyword>
<reference evidence="10 11" key="1">
    <citation type="journal article" date="2015" name="Genome Announc.">
        <title>Genome Sequence of Mushroom Soft-Rot Pathogen Janthinobacterium agaricidamnosum.</title>
        <authorList>
            <person name="Graupner K."/>
            <person name="Lackner G."/>
            <person name="Hertweck C."/>
        </authorList>
    </citation>
    <scope>NUCLEOTIDE SEQUENCE [LARGE SCALE GENOMIC DNA]</scope>
    <source>
        <strain evidence="11">NBRC 102515 / DSM 9628</strain>
    </source>
</reference>
<keyword evidence="4 8" id="KW-0472">Membrane</keyword>
<dbReference type="RefSeq" id="WP_051781375.1">
    <property type="nucleotide sequence ID" value="NZ_BCTH01000007.1"/>
</dbReference>
<dbReference type="PANTHER" id="PTHR30046">
    <property type="entry name" value="FLAGELLAR M-RING PROTEIN"/>
    <property type="match status" value="1"/>
</dbReference>
<dbReference type="GO" id="GO:0009306">
    <property type="term" value="P:protein secretion"/>
    <property type="evidence" value="ECO:0007669"/>
    <property type="project" value="InterPro"/>
</dbReference>
<dbReference type="InterPro" id="IPR045851">
    <property type="entry name" value="AMP-bd_C_sf"/>
</dbReference>
<name>W0V379_9BURK</name>
<keyword evidence="8" id="KW-1133">Transmembrane helix</keyword>
<organism evidence="10 11">
    <name type="scientific">Janthinobacterium agaricidamnosum NBRC 102515 = DSM 9628</name>
    <dbReference type="NCBI Taxonomy" id="1349767"/>
    <lineage>
        <taxon>Bacteria</taxon>
        <taxon>Pseudomonadati</taxon>
        <taxon>Pseudomonadota</taxon>
        <taxon>Betaproteobacteria</taxon>
        <taxon>Burkholderiales</taxon>
        <taxon>Oxalobacteraceae</taxon>
        <taxon>Janthinobacterium</taxon>
    </lineage>
</organism>
<keyword evidence="3 8" id="KW-0732">Signal</keyword>
<evidence type="ECO:0000256" key="5">
    <source>
        <dbReference type="ARBA" id="ARBA00023139"/>
    </source>
</evidence>
<evidence type="ECO:0000256" key="7">
    <source>
        <dbReference type="ARBA" id="ARBA00023288"/>
    </source>
</evidence>
<comment type="subcellular location">
    <subcellularLocation>
        <location evidence="1">Cell outer membrane</location>
        <topology evidence="1">Lipid-anchor</topology>
    </subcellularLocation>
</comment>